<name>A0A8I2GUX7_RHILV</name>
<dbReference type="Proteomes" id="UP000662259">
    <property type="component" value="Unassembled WGS sequence"/>
</dbReference>
<reference evidence="1" key="1">
    <citation type="submission" date="2019-10" db="EMBL/GenBank/DDBJ databases">
        <title>Rhizobium leguminosarum symbiovar viciae collection.</title>
        <authorList>
            <person name="Boivin S."/>
            <person name="Lepetit M."/>
        </authorList>
    </citation>
    <scope>NUCLEOTIDE SEQUENCE</scope>
    <source>
        <strain evidence="1">L143</strain>
    </source>
</reference>
<gene>
    <name evidence="1" type="ORF">GFL91_28650</name>
</gene>
<proteinExistence type="predicted"/>
<evidence type="ECO:0000313" key="1">
    <source>
        <dbReference type="EMBL" id="NKM48844.1"/>
    </source>
</evidence>
<evidence type="ECO:0000313" key="2">
    <source>
        <dbReference type="Proteomes" id="UP000662259"/>
    </source>
</evidence>
<accession>A0A8I2GUX7</accession>
<comment type="caution">
    <text evidence="1">The sequence shown here is derived from an EMBL/GenBank/DDBJ whole genome shotgun (WGS) entry which is preliminary data.</text>
</comment>
<protein>
    <submittedName>
        <fullName evidence="1">Transposase</fullName>
    </submittedName>
</protein>
<dbReference type="EMBL" id="WIEZ01000018">
    <property type="protein sequence ID" value="NKM48844.1"/>
    <property type="molecule type" value="Genomic_DNA"/>
</dbReference>
<sequence>MQPEVTPSPLMGRSSVCGLENRMKHFRRFAARYDRTAIHFEGFIYLLASMIWLR</sequence>
<organism evidence="1 2">
    <name type="scientific">Rhizobium leguminosarum bv. viciae</name>
    <dbReference type="NCBI Taxonomy" id="387"/>
    <lineage>
        <taxon>Bacteria</taxon>
        <taxon>Pseudomonadati</taxon>
        <taxon>Pseudomonadota</taxon>
        <taxon>Alphaproteobacteria</taxon>
        <taxon>Hyphomicrobiales</taxon>
        <taxon>Rhizobiaceae</taxon>
        <taxon>Rhizobium/Agrobacterium group</taxon>
        <taxon>Rhizobium</taxon>
    </lineage>
</organism>
<dbReference type="AlphaFoldDB" id="A0A8I2GUX7"/>